<name>A0A4Q1KSD3_9FLAO</name>
<dbReference type="GO" id="GO:0009252">
    <property type="term" value="P:peptidoglycan biosynthetic process"/>
    <property type="evidence" value="ECO:0007669"/>
    <property type="project" value="TreeGrafter"/>
</dbReference>
<dbReference type="InterPro" id="IPR005843">
    <property type="entry name" value="A-D-PHexomutase_C"/>
</dbReference>
<dbReference type="InterPro" id="IPR005841">
    <property type="entry name" value="Alpha-D-phosphohexomutase_SF"/>
</dbReference>
<dbReference type="InterPro" id="IPR016055">
    <property type="entry name" value="A-D-PHexomutase_a/b/a-I/II/III"/>
</dbReference>
<dbReference type="InterPro" id="IPR024086">
    <property type="entry name" value="GlmM_arc-type"/>
</dbReference>
<dbReference type="PRINTS" id="PR00509">
    <property type="entry name" value="PGMPMM"/>
</dbReference>
<dbReference type="Proteomes" id="UP000289734">
    <property type="component" value="Unassembled WGS sequence"/>
</dbReference>
<dbReference type="PANTHER" id="PTHR42946">
    <property type="entry name" value="PHOSPHOHEXOSE MUTASE"/>
    <property type="match status" value="1"/>
</dbReference>
<dbReference type="GO" id="GO:0005829">
    <property type="term" value="C:cytosol"/>
    <property type="evidence" value="ECO:0007669"/>
    <property type="project" value="TreeGrafter"/>
</dbReference>
<proteinExistence type="inferred from homology"/>
<gene>
    <name evidence="12" type="primary">glmM</name>
    <name evidence="12" type="ORF">EQG68_06705</name>
</gene>
<feature type="domain" description="Alpha-D-phosphohexomutase alpha/beta/alpha" evidence="9">
    <location>
        <begin position="8"/>
        <end position="146"/>
    </location>
</feature>
<feature type="domain" description="Alpha-D-phosphohexomutase alpha/beta/alpha" evidence="11">
    <location>
        <begin position="274"/>
        <end position="380"/>
    </location>
</feature>
<comment type="cofactor">
    <cofactor evidence="1">
        <name>Mg(2+)</name>
        <dbReference type="ChEBI" id="CHEBI:18420"/>
    </cofactor>
</comment>
<evidence type="ECO:0000256" key="4">
    <source>
        <dbReference type="ARBA" id="ARBA00022723"/>
    </source>
</evidence>
<keyword evidence="5 7" id="KW-0460">Magnesium</keyword>
<dbReference type="EC" id="5.4.2.10" evidence="12"/>
<dbReference type="GO" id="GO:0005975">
    <property type="term" value="P:carbohydrate metabolic process"/>
    <property type="evidence" value="ECO:0007669"/>
    <property type="project" value="InterPro"/>
</dbReference>
<evidence type="ECO:0000256" key="6">
    <source>
        <dbReference type="ARBA" id="ARBA00023235"/>
    </source>
</evidence>
<evidence type="ECO:0000259" key="8">
    <source>
        <dbReference type="Pfam" id="PF00408"/>
    </source>
</evidence>
<dbReference type="EMBL" id="SBKQ01000006">
    <property type="protein sequence ID" value="RXR32510.1"/>
    <property type="molecule type" value="Genomic_DNA"/>
</dbReference>
<evidence type="ECO:0000259" key="11">
    <source>
        <dbReference type="Pfam" id="PF02880"/>
    </source>
</evidence>
<evidence type="ECO:0000256" key="3">
    <source>
        <dbReference type="ARBA" id="ARBA00022553"/>
    </source>
</evidence>
<dbReference type="Gene3D" id="3.40.120.10">
    <property type="entry name" value="Alpha-D-Glucose-1,6-Bisphosphate, subunit A, domain 3"/>
    <property type="match status" value="3"/>
</dbReference>
<dbReference type="Pfam" id="PF02880">
    <property type="entry name" value="PGM_PMM_III"/>
    <property type="match status" value="1"/>
</dbReference>
<evidence type="ECO:0000313" key="12">
    <source>
        <dbReference type="EMBL" id="RXR32510.1"/>
    </source>
</evidence>
<dbReference type="Pfam" id="PF00408">
    <property type="entry name" value="PGM_PMM_IV"/>
    <property type="match status" value="1"/>
</dbReference>
<comment type="similarity">
    <text evidence="2 7">Belongs to the phosphohexose mutase family.</text>
</comment>
<keyword evidence="13" id="KW-1185">Reference proteome</keyword>
<dbReference type="GO" id="GO:0006048">
    <property type="term" value="P:UDP-N-acetylglucosamine biosynthetic process"/>
    <property type="evidence" value="ECO:0007669"/>
    <property type="project" value="TreeGrafter"/>
</dbReference>
<dbReference type="InterPro" id="IPR036900">
    <property type="entry name" value="A-D-PHexomutase_C_sf"/>
</dbReference>
<dbReference type="GO" id="GO:0000287">
    <property type="term" value="F:magnesium ion binding"/>
    <property type="evidence" value="ECO:0007669"/>
    <property type="project" value="InterPro"/>
</dbReference>
<dbReference type="NCBIfam" id="TIGR03990">
    <property type="entry name" value="Arch_GlmM"/>
    <property type="match status" value="1"/>
</dbReference>
<comment type="caution">
    <text evidence="12">The sequence shown here is derived from an EMBL/GenBank/DDBJ whole genome shotgun (WGS) entry which is preliminary data.</text>
</comment>
<dbReference type="Pfam" id="PF02879">
    <property type="entry name" value="PGM_PMM_II"/>
    <property type="match status" value="1"/>
</dbReference>
<evidence type="ECO:0000256" key="5">
    <source>
        <dbReference type="ARBA" id="ARBA00022842"/>
    </source>
</evidence>
<dbReference type="InterPro" id="IPR005845">
    <property type="entry name" value="A-D-PHexomutase_a/b/a-II"/>
</dbReference>
<keyword evidence="4 7" id="KW-0479">Metal-binding</keyword>
<dbReference type="PANTHER" id="PTHR42946:SF1">
    <property type="entry name" value="PHOSPHOGLUCOMUTASE (ALPHA-D-GLUCOSE-1,6-BISPHOSPHATE-DEPENDENT)"/>
    <property type="match status" value="1"/>
</dbReference>
<dbReference type="GO" id="GO:0008966">
    <property type="term" value="F:phosphoglucosamine mutase activity"/>
    <property type="evidence" value="ECO:0007669"/>
    <property type="project" value="UniProtKB-EC"/>
</dbReference>
<feature type="domain" description="Alpha-D-phosphohexomutase C-terminal" evidence="8">
    <location>
        <begin position="404"/>
        <end position="458"/>
    </location>
</feature>
<evidence type="ECO:0000259" key="10">
    <source>
        <dbReference type="Pfam" id="PF02879"/>
    </source>
</evidence>
<dbReference type="OrthoDB" id="9806956at2"/>
<keyword evidence="6 12" id="KW-0413">Isomerase</keyword>
<dbReference type="InterPro" id="IPR005844">
    <property type="entry name" value="A-D-PHexomutase_a/b/a-I"/>
</dbReference>
<dbReference type="FunFam" id="3.40.120.10:FF:000020">
    <property type="entry name" value="Phosphoglucosamine mutase"/>
    <property type="match status" value="1"/>
</dbReference>
<evidence type="ECO:0000256" key="2">
    <source>
        <dbReference type="ARBA" id="ARBA00010231"/>
    </source>
</evidence>
<dbReference type="SUPFAM" id="SSF53738">
    <property type="entry name" value="Phosphoglucomutase, first 3 domains"/>
    <property type="match status" value="3"/>
</dbReference>
<dbReference type="Gene3D" id="3.30.310.50">
    <property type="entry name" value="Alpha-D-phosphohexomutase, C-terminal domain"/>
    <property type="match status" value="1"/>
</dbReference>
<evidence type="ECO:0000313" key="13">
    <source>
        <dbReference type="Proteomes" id="UP000289734"/>
    </source>
</evidence>
<feature type="domain" description="Alpha-D-phosphohexomutase alpha/beta/alpha" evidence="10">
    <location>
        <begin position="168"/>
        <end position="267"/>
    </location>
</feature>
<dbReference type="InterPro" id="IPR050060">
    <property type="entry name" value="Phosphoglucosamine_mutase"/>
</dbReference>
<dbReference type="AlphaFoldDB" id="A0A4Q1KSD3"/>
<dbReference type="InterPro" id="IPR005846">
    <property type="entry name" value="A-D-PHexomutase_a/b/a-III"/>
</dbReference>
<dbReference type="RefSeq" id="WP_129464023.1">
    <property type="nucleotide sequence ID" value="NZ_SBKQ01000006.1"/>
</dbReference>
<protein>
    <submittedName>
        <fullName evidence="12">Phosphoglucosamine mutase</fullName>
        <ecNumber evidence="12">5.4.2.10</ecNumber>
    </submittedName>
</protein>
<sequence length="466" mass="50012">MTLIKSISGIRGTIGGKVGDNLTPVDAVKFASAYGTFLKAGGGKMEPGRKLKVVIGRDARISGPMIHNLVVNTLIGLGIDVIDLGLSTTPTVEIAVPLEKADGGIILTASHNPKQWNALKLLNAKGEFLSGAEGAVILEIAEAEAFDFSDVDSLGEVIVNDAYMDIHIDEVLNLPLVDAEAVAKRKFKVVVDGVNSSGGVIIPNLLEQMGVEVVKLYCEPNGHFPHNPEPLKEHLGDICELVVKEKADFGIVVDPDVDRLAFISNDGEMFGEEYTLVAVADYVLSKTPGNTVSNMSSSRALRDITEKHNGKYQASAVGEVNVVELMKATNAIIGGEGNGGIIYPESHYGRDSLVGVALFLTHLASLDVTVAELRASYPQYYMSKNKIELTPEIDVDAILVAMTAKYAHEQISTIDGVKIDFATEWVHLRKSNTEPIIRIYTEAPTQAAADALALRIIDEIKAVISK</sequence>
<accession>A0A4Q1KSD3</accession>
<keyword evidence="3" id="KW-0597">Phosphoprotein</keyword>
<evidence type="ECO:0000256" key="1">
    <source>
        <dbReference type="ARBA" id="ARBA00001946"/>
    </source>
</evidence>
<dbReference type="GO" id="GO:0004615">
    <property type="term" value="F:phosphomannomutase activity"/>
    <property type="evidence" value="ECO:0007669"/>
    <property type="project" value="TreeGrafter"/>
</dbReference>
<dbReference type="PROSITE" id="PS00710">
    <property type="entry name" value="PGM_PMM"/>
    <property type="match status" value="1"/>
</dbReference>
<evidence type="ECO:0000259" key="9">
    <source>
        <dbReference type="Pfam" id="PF02878"/>
    </source>
</evidence>
<dbReference type="Pfam" id="PF02878">
    <property type="entry name" value="PGM_PMM_I"/>
    <property type="match status" value="1"/>
</dbReference>
<evidence type="ECO:0000256" key="7">
    <source>
        <dbReference type="RuleBase" id="RU004326"/>
    </source>
</evidence>
<dbReference type="SUPFAM" id="SSF55957">
    <property type="entry name" value="Phosphoglucomutase, C-terminal domain"/>
    <property type="match status" value="1"/>
</dbReference>
<organism evidence="12 13">
    <name type="scientific">Flavobacterium piscinae</name>
    <dbReference type="NCBI Taxonomy" id="2506424"/>
    <lineage>
        <taxon>Bacteria</taxon>
        <taxon>Pseudomonadati</taxon>
        <taxon>Bacteroidota</taxon>
        <taxon>Flavobacteriia</taxon>
        <taxon>Flavobacteriales</taxon>
        <taxon>Flavobacteriaceae</taxon>
        <taxon>Flavobacterium</taxon>
    </lineage>
</organism>
<dbReference type="InterPro" id="IPR016066">
    <property type="entry name" value="A-D-PHexomutase_CS"/>
</dbReference>
<reference evidence="13" key="1">
    <citation type="submission" date="2019-01" db="EMBL/GenBank/DDBJ databases">
        <title>Cytophagaceae bacterium strain CAR-16.</title>
        <authorList>
            <person name="Chen W.-M."/>
        </authorList>
    </citation>
    <scope>NUCLEOTIDE SEQUENCE [LARGE SCALE GENOMIC DNA]</scope>
    <source>
        <strain evidence="13">ICH-30</strain>
    </source>
</reference>